<accession>A0A3R8JP84</accession>
<gene>
    <name evidence="1" type="ORF">EBB54_13845</name>
</gene>
<reference evidence="1" key="1">
    <citation type="submission" date="2018-10" db="EMBL/GenBank/DDBJ databases">
        <title>Schaedlerella arabinophila gen. nov. sp. nov., isolated from the mouse intestinal tract and comparative analysis with the genome of the closely related altered Schaedler flora strain ASF502.</title>
        <authorList>
            <person name="Miyake S."/>
            <person name="Soh M."/>
            <person name="Seedorf H."/>
        </authorList>
    </citation>
    <scope>NUCLEOTIDE SEQUENCE [LARGE SCALE GENOMIC DNA]</scope>
    <source>
        <strain evidence="1">DSM 106076</strain>
    </source>
</reference>
<evidence type="ECO:0000313" key="1">
    <source>
        <dbReference type="EMBL" id="RRK32321.1"/>
    </source>
</evidence>
<proteinExistence type="predicted"/>
<protein>
    <submittedName>
        <fullName evidence="1">Uncharacterized protein</fullName>
    </submittedName>
</protein>
<dbReference type="AlphaFoldDB" id="A0A3R8JP84"/>
<comment type="caution">
    <text evidence="1">The sequence shown here is derived from an EMBL/GenBank/DDBJ whole genome shotgun (WGS) entry which is preliminary data.</text>
</comment>
<dbReference type="RefSeq" id="WP_125127804.1">
    <property type="nucleotide sequence ID" value="NZ_RHJS01000002.1"/>
</dbReference>
<organism evidence="1 2">
    <name type="scientific">Schaedlerella arabinosiphila</name>
    <dbReference type="NCBI Taxonomy" id="2044587"/>
    <lineage>
        <taxon>Bacteria</taxon>
        <taxon>Bacillati</taxon>
        <taxon>Bacillota</taxon>
        <taxon>Clostridia</taxon>
        <taxon>Lachnospirales</taxon>
        <taxon>Lachnospiraceae</taxon>
        <taxon>Schaedlerella</taxon>
    </lineage>
</organism>
<dbReference type="EMBL" id="RHJS01000002">
    <property type="protein sequence ID" value="RRK32321.1"/>
    <property type="molecule type" value="Genomic_DNA"/>
</dbReference>
<keyword evidence="2" id="KW-1185">Reference proteome</keyword>
<sequence>MARKKQKIRIAVHTPSDMEAMFHSFRVKDFWIEKITAEIKSCRLTKEELQDFEAEMERGFLRSGGFK</sequence>
<dbReference type="Proteomes" id="UP000274920">
    <property type="component" value="Unassembled WGS sequence"/>
</dbReference>
<evidence type="ECO:0000313" key="2">
    <source>
        <dbReference type="Proteomes" id="UP000274920"/>
    </source>
</evidence>
<name>A0A3R8JP84_9FIRM</name>